<accession>A0A7W8H8E7</accession>
<keyword evidence="1 4" id="KW-0489">Methyltransferase</keyword>
<dbReference type="Proteomes" id="UP000543642">
    <property type="component" value="Unassembled WGS sequence"/>
</dbReference>
<dbReference type="Gene3D" id="3.40.50.150">
    <property type="entry name" value="Vaccinia Virus protein VP39"/>
    <property type="match status" value="1"/>
</dbReference>
<evidence type="ECO:0000313" key="5">
    <source>
        <dbReference type="Proteomes" id="UP000543642"/>
    </source>
</evidence>
<dbReference type="PANTHER" id="PTHR43861:SF1">
    <property type="entry name" value="TRANS-ACONITATE 2-METHYLTRANSFERASE"/>
    <property type="match status" value="1"/>
</dbReference>
<dbReference type="GO" id="GO:0032259">
    <property type="term" value="P:methylation"/>
    <property type="evidence" value="ECO:0007669"/>
    <property type="project" value="UniProtKB-KW"/>
</dbReference>
<dbReference type="InterPro" id="IPR041698">
    <property type="entry name" value="Methyltransf_25"/>
</dbReference>
<evidence type="ECO:0000259" key="3">
    <source>
        <dbReference type="Pfam" id="PF13649"/>
    </source>
</evidence>
<gene>
    <name evidence="4" type="ORF">HNP82_000169</name>
</gene>
<comment type="caution">
    <text evidence="4">The sequence shown here is derived from an EMBL/GenBank/DDBJ whole genome shotgun (WGS) entry which is preliminary data.</text>
</comment>
<dbReference type="RefSeq" id="WP_183770413.1">
    <property type="nucleotide sequence ID" value="NZ_JACHFW010000001.1"/>
</dbReference>
<sequence length="238" mass="27800">METLKQRMEAYWTQRADDFSQQRLKEFEGKRHDLWMKELEKYIPMDRSLDILDIGTGPGFFAALLASRGHHVTGIDLTPDMIRAAKKMSGHLGIHADFYVMDAEKPEFAPESFDVIVSRNLTWTLPHMDKAYQAWYKLLRKDGFMVNFDGDYCREKPMEISSANHAHEDLSAEMVEEYECLKADLRNVQRPRPQWDQELLKAAGFSKIQVDTSLWQRIYGVKDEFYYPTPIFTIAAYV</sequence>
<dbReference type="CDD" id="cd02440">
    <property type="entry name" value="AdoMet_MTases"/>
    <property type="match status" value="1"/>
</dbReference>
<dbReference type="SUPFAM" id="SSF53335">
    <property type="entry name" value="S-adenosyl-L-methionine-dependent methyltransferases"/>
    <property type="match status" value="1"/>
</dbReference>
<dbReference type="Pfam" id="PF13649">
    <property type="entry name" value="Methyltransf_25"/>
    <property type="match status" value="1"/>
</dbReference>
<dbReference type="PANTHER" id="PTHR43861">
    <property type="entry name" value="TRANS-ACONITATE 2-METHYLTRANSFERASE-RELATED"/>
    <property type="match status" value="1"/>
</dbReference>
<organism evidence="4 5">
    <name type="scientific">Catenibacillus scindens</name>
    <dbReference type="NCBI Taxonomy" id="673271"/>
    <lineage>
        <taxon>Bacteria</taxon>
        <taxon>Bacillati</taxon>
        <taxon>Bacillota</taxon>
        <taxon>Clostridia</taxon>
        <taxon>Lachnospirales</taxon>
        <taxon>Lachnospiraceae</taxon>
        <taxon>Catenibacillus</taxon>
    </lineage>
</organism>
<protein>
    <submittedName>
        <fullName evidence="4">SAM-dependent methyltransferase</fullName>
    </submittedName>
</protein>
<evidence type="ECO:0000313" key="4">
    <source>
        <dbReference type="EMBL" id="MBB5263075.1"/>
    </source>
</evidence>
<evidence type="ECO:0000256" key="2">
    <source>
        <dbReference type="ARBA" id="ARBA00022679"/>
    </source>
</evidence>
<keyword evidence="5" id="KW-1185">Reference proteome</keyword>
<dbReference type="EMBL" id="JACHFW010000001">
    <property type="protein sequence ID" value="MBB5263075.1"/>
    <property type="molecule type" value="Genomic_DNA"/>
</dbReference>
<keyword evidence="2 4" id="KW-0808">Transferase</keyword>
<dbReference type="AlphaFoldDB" id="A0A7W8H8E7"/>
<reference evidence="4 5" key="1">
    <citation type="submission" date="2020-08" db="EMBL/GenBank/DDBJ databases">
        <title>Genomic Encyclopedia of Type Strains, Phase IV (KMG-IV): sequencing the most valuable type-strain genomes for metagenomic binning, comparative biology and taxonomic classification.</title>
        <authorList>
            <person name="Goeker M."/>
        </authorList>
    </citation>
    <scope>NUCLEOTIDE SEQUENCE [LARGE SCALE GENOMIC DNA]</scope>
    <source>
        <strain evidence="4 5">DSM 106146</strain>
    </source>
</reference>
<proteinExistence type="predicted"/>
<name>A0A7W8H8E7_9FIRM</name>
<feature type="domain" description="Methyltransferase" evidence="3">
    <location>
        <begin position="51"/>
        <end position="143"/>
    </location>
</feature>
<evidence type="ECO:0000256" key="1">
    <source>
        <dbReference type="ARBA" id="ARBA00022603"/>
    </source>
</evidence>
<dbReference type="InterPro" id="IPR029063">
    <property type="entry name" value="SAM-dependent_MTases_sf"/>
</dbReference>
<dbReference type="GO" id="GO:0008168">
    <property type="term" value="F:methyltransferase activity"/>
    <property type="evidence" value="ECO:0007669"/>
    <property type="project" value="UniProtKB-KW"/>
</dbReference>